<dbReference type="PANTHER" id="PTHR30461:SF2">
    <property type="entry name" value="SERINE RECOMBINASE PINE-RELATED"/>
    <property type="match status" value="1"/>
</dbReference>
<evidence type="ECO:0000259" key="5">
    <source>
        <dbReference type="PROSITE" id="PS51736"/>
    </source>
</evidence>
<feature type="domain" description="Resolvase/invertase-type recombinase catalytic" evidence="5">
    <location>
        <begin position="1"/>
        <end position="134"/>
    </location>
</feature>
<proteinExistence type="inferred from homology"/>
<dbReference type="PROSITE" id="PS00398">
    <property type="entry name" value="RECOMBINASES_2"/>
    <property type="match status" value="1"/>
</dbReference>
<dbReference type="Pfam" id="PF00239">
    <property type="entry name" value="Resolvase"/>
    <property type="match status" value="1"/>
</dbReference>
<dbReference type="Pfam" id="PF02796">
    <property type="entry name" value="HTH_7"/>
    <property type="match status" value="1"/>
</dbReference>
<keyword evidence="7" id="KW-1185">Reference proteome</keyword>
<keyword evidence="4" id="KW-0233">DNA recombination</keyword>
<dbReference type="RefSeq" id="WP_377380408.1">
    <property type="nucleotide sequence ID" value="NZ_JBHSSW010000028.1"/>
</dbReference>
<name>A0ABW1SCH0_9PROT</name>
<comment type="similarity">
    <text evidence="1">Belongs to the site-specific recombinase resolvase family.</text>
</comment>
<dbReference type="Gene3D" id="3.40.50.1390">
    <property type="entry name" value="Resolvase, N-terminal catalytic domain"/>
    <property type="match status" value="1"/>
</dbReference>
<dbReference type="SUPFAM" id="SSF46689">
    <property type="entry name" value="Homeodomain-like"/>
    <property type="match status" value="1"/>
</dbReference>
<evidence type="ECO:0000313" key="7">
    <source>
        <dbReference type="Proteomes" id="UP001596303"/>
    </source>
</evidence>
<keyword evidence="2" id="KW-0229">DNA integration</keyword>
<dbReference type="InterPro" id="IPR050639">
    <property type="entry name" value="SSR_resolvase"/>
</dbReference>
<evidence type="ECO:0000256" key="1">
    <source>
        <dbReference type="ARBA" id="ARBA00009913"/>
    </source>
</evidence>
<dbReference type="CDD" id="cd03768">
    <property type="entry name" value="SR_ResInv"/>
    <property type="match status" value="1"/>
</dbReference>
<dbReference type="InterPro" id="IPR006118">
    <property type="entry name" value="Recombinase_CS"/>
</dbReference>
<dbReference type="Proteomes" id="UP001596303">
    <property type="component" value="Unassembled WGS sequence"/>
</dbReference>
<evidence type="ECO:0000313" key="6">
    <source>
        <dbReference type="EMBL" id="MFC6199392.1"/>
    </source>
</evidence>
<evidence type="ECO:0000256" key="2">
    <source>
        <dbReference type="ARBA" id="ARBA00022908"/>
    </source>
</evidence>
<dbReference type="EMBL" id="JBHSSW010000028">
    <property type="protein sequence ID" value="MFC6199392.1"/>
    <property type="molecule type" value="Genomic_DNA"/>
</dbReference>
<protein>
    <submittedName>
        <fullName evidence="6">Recombinase family protein</fullName>
    </submittedName>
</protein>
<reference evidence="7" key="1">
    <citation type="journal article" date="2019" name="Int. J. Syst. Evol. Microbiol.">
        <title>The Global Catalogue of Microorganisms (GCM) 10K type strain sequencing project: providing services to taxonomists for standard genome sequencing and annotation.</title>
        <authorList>
            <consortium name="The Broad Institute Genomics Platform"/>
            <consortium name="The Broad Institute Genome Sequencing Center for Infectious Disease"/>
            <person name="Wu L."/>
            <person name="Ma J."/>
        </authorList>
    </citation>
    <scope>NUCLEOTIDE SEQUENCE [LARGE SCALE GENOMIC DNA]</scope>
    <source>
        <strain evidence="7">CGMCC-1.15741</strain>
    </source>
</reference>
<accession>A0ABW1SCH0</accession>
<comment type="caution">
    <text evidence="6">The sequence shown here is derived from an EMBL/GenBank/DDBJ whole genome shotgun (WGS) entry which is preliminary data.</text>
</comment>
<gene>
    <name evidence="6" type="ORF">ACFQDM_15000</name>
</gene>
<dbReference type="InterPro" id="IPR006120">
    <property type="entry name" value="Resolvase_HTH_dom"/>
</dbReference>
<dbReference type="InterPro" id="IPR036162">
    <property type="entry name" value="Resolvase-like_N_sf"/>
</dbReference>
<dbReference type="InterPro" id="IPR006119">
    <property type="entry name" value="Resolv_N"/>
</dbReference>
<dbReference type="SMART" id="SM00857">
    <property type="entry name" value="Resolvase"/>
    <property type="match status" value="1"/>
</dbReference>
<dbReference type="SUPFAM" id="SSF53041">
    <property type="entry name" value="Resolvase-like"/>
    <property type="match status" value="1"/>
</dbReference>
<dbReference type="CDD" id="cd00569">
    <property type="entry name" value="HTH_Hin_like"/>
    <property type="match status" value="1"/>
</dbReference>
<sequence length="192" mass="21207">MKIGYGRVSTRDQDTKLQEEALEAAGCERIFVETASGAQFDRPRLKELLTFARPGDTIVVYKLDRMARSLRQLLATMDDLKDRGIQFQSLSETIDTSSSMGQLIFQIVGAFGEFERQLIRERTIAGLEHARSKGRVGGRPAAMKPHQIDVARALLAQGNLNVSEIADELGVSVSTIYRYVPGGRSATFLEAT</sequence>
<dbReference type="InterPro" id="IPR009057">
    <property type="entry name" value="Homeodomain-like_sf"/>
</dbReference>
<dbReference type="PANTHER" id="PTHR30461">
    <property type="entry name" value="DNA-INVERTASE FROM LAMBDOID PROPHAGE"/>
    <property type="match status" value="1"/>
</dbReference>
<evidence type="ECO:0000256" key="4">
    <source>
        <dbReference type="ARBA" id="ARBA00023172"/>
    </source>
</evidence>
<keyword evidence="3" id="KW-0238">DNA-binding</keyword>
<evidence type="ECO:0000256" key="3">
    <source>
        <dbReference type="ARBA" id="ARBA00023125"/>
    </source>
</evidence>
<dbReference type="Gene3D" id="1.10.10.60">
    <property type="entry name" value="Homeodomain-like"/>
    <property type="match status" value="1"/>
</dbReference>
<dbReference type="PROSITE" id="PS51736">
    <property type="entry name" value="RECOMBINASES_3"/>
    <property type="match status" value="1"/>
</dbReference>
<organism evidence="6 7">
    <name type="scientific">Ponticaulis profundi</name>
    <dbReference type="NCBI Taxonomy" id="2665222"/>
    <lineage>
        <taxon>Bacteria</taxon>
        <taxon>Pseudomonadati</taxon>
        <taxon>Pseudomonadota</taxon>
        <taxon>Alphaproteobacteria</taxon>
        <taxon>Hyphomonadales</taxon>
        <taxon>Hyphomonadaceae</taxon>
        <taxon>Ponticaulis</taxon>
    </lineage>
</organism>